<protein>
    <submittedName>
        <fullName evidence="1">ATP-binding protein</fullName>
    </submittedName>
</protein>
<name>A0A5Y1YF83_SALDZ</name>
<dbReference type="EMBL" id="AAIBIC010000225">
    <property type="protein sequence ID" value="ECC3917884.1"/>
    <property type="molecule type" value="Genomic_DNA"/>
</dbReference>
<evidence type="ECO:0000313" key="1">
    <source>
        <dbReference type="EMBL" id="ECC3917884.1"/>
    </source>
</evidence>
<dbReference type="AlphaFoldDB" id="A0A5Y1YF83"/>
<dbReference type="Proteomes" id="UP000839735">
    <property type="component" value="Unassembled WGS sequence"/>
</dbReference>
<feature type="non-terminal residue" evidence="1">
    <location>
        <position position="1"/>
    </location>
</feature>
<comment type="caution">
    <text evidence="1">The sequence shown here is derived from an EMBL/GenBank/DDBJ whole genome shotgun (WGS) entry which is preliminary data.</text>
</comment>
<reference evidence="1" key="1">
    <citation type="submission" date="2018-08" db="EMBL/GenBank/DDBJ databases">
        <authorList>
            <person name="Ashton P.M."/>
            <person name="Dallman T."/>
            <person name="Nair S."/>
            <person name="De Pinna E."/>
            <person name="Peters T."/>
            <person name="Grant K."/>
        </authorList>
    </citation>
    <scope>NUCLEOTIDE SEQUENCE [LARGE SCALE GENOMIC DNA]</scope>
    <source>
        <strain evidence="1">294779</strain>
    </source>
</reference>
<keyword evidence="1" id="KW-0067">ATP-binding</keyword>
<gene>
    <name evidence="1" type="ORF">CTQ69_29075</name>
</gene>
<feature type="non-terminal residue" evidence="1">
    <location>
        <position position="187"/>
    </location>
</feature>
<accession>A0A5Y1YF83</accession>
<proteinExistence type="predicted"/>
<organism evidence="1">
    <name type="scientific">Salmonella diarizonae</name>
    <dbReference type="NCBI Taxonomy" id="59204"/>
    <lineage>
        <taxon>Bacteria</taxon>
        <taxon>Pseudomonadati</taxon>
        <taxon>Pseudomonadota</taxon>
        <taxon>Gammaproteobacteria</taxon>
        <taxon>Enterobacterales</taxon>
        <taxon>Enterobacteriaceae</taxon>
        <taxon>Salmonella</taxon>
    </lineage>
</organism>
<keyword evidence="1" id="KW-0547">Nucleotide-binding</keyword>
<dbReference type="GO" id="GO:0005524">
    <property type="term" value="F:ATP binding"/>
    <property type="evidence" value="ECO:0007669"/>
    <property type="project" value="UniProtKB-KW"/>
</dbReference>
<sequence>FIGAVRPMYDAVMQLAATDDRDPVCVMTIVATTWGKNREICSRNQALLQSAIEGWGVCDTTTTFGDPRRAWVNTMTGASVGSGPVPLYPPLSHALSLLPLNRAGSVWRGKGNLMLHTEDGAAWETGLASSQQNKHTELAPGDPGLGKSVLINTLSEIQISSAQKNIPFIAYIDKGFSAQGLVQLIRD</sequence>